<dbReference type="Proteomes" id="UP000196655">
    <property type="component" value="Unassembled WGS sequence"/>
</dbReference>
<proteinExistence type="predicted"/>
<evidence type="ECO:0000313" key="3">
    <source>
        <dbReference type="Proteomes" id="UP000196655"/>
    </source>
</evidence>
<name>A0A211ZJJ6_9PROT</name>
<evidence type="ECO:0000259" key="1">
    <source>
        <dbReference type="Pfam" id="PF06568"/>
    </source>
</evidence>
<evidence type="ECO:0000313" key="2">
    <source>
        <dbReference type="EMBL" id="OWJ65354.1"/>
    </source>
</evidence>
<organism evidence="2 3">
    <name type="scientific">Inquilinus limosus</name>
    <dbReference type="NCBI Taxonomy" id="171674"/>
    <lineage>
        <taxon>Bacteria</taxon>
        <taxon>Pseudomonadati</taxon>
        <taxon>Pseudomonadota</taxon>
        <taxon>Alphaproteobacteria</taxon>
        <taxon>Rhodospirillales</taxon>
        <taxon>Rhodospirillaceae</taxon>
        <taxon>Inquilinus</taxon>
    </lineage>
</organism>
<dbReference type="RefSeq" id="WP_088152716.1">
    <property type="nucleotide sequence ID" value="NZ_NHON01000038.1"/>
</dbReference>
<protein>
    <recommendedName>
        <fullName evidence="1">YjiS-like domain-containing protein</fullName>
    </recommendedName>
</protein>
<feature type="domain" description="YjiS-like" evidence="1">
    <location>
        <begin position="23"/>
        <end position="54"/>
    </location>
</feature>
<dbReference type="Pfam" id="PF06568">
    <property type="entry name" value="YjiS-like"/>
    <property type="match status" value="1"/>
</dbReference>
<dbReference type="AlphaFoldDB" id="A0A211ZJJ6"/>
<reference evidence="3" key="1">
    <citation type="submission" date="2017-05" db="EMBL/GenBank/DDBJ databases">
        <authorList>
            <person name="Macchi M."/>
            <person name="Festa S."/>
            <person name="Coppotelli B.M."/>
            <person name="Morelli I.S."/>
        </authorList>
    </citation>
    <scope>NUCLEOTIDE SEQUENCE [LARGE SCALE GENOMIC DNA]</scope>
    <source>
        <strain evidence="3">I</strain>
    </source>
</reference>
<gene>
    <name evidence="2" type="ORF">BWR60_19675</name>
</gene>
<dbReference type="EMBL" id="NHON01000038">
    <property type="protein sequence ID" value="OWJ65354.1"/>
    <property type="molecule type" value="Genomic_DNA"/>
</dbReference>
<sequence>MQPLSLTAAKPQRGSGLVPLMTRLAGLWLRRSRTRPRLWTLSDHELRDLGLERCAADRESLKPFWRG</sequence>
<comment type="caution">
    <text evidence="2">The sequence shown here is derived from an EMBL/GenBank/DDBJ whole genome shotgun (WGS) entry which is preliminary data.</text>
</comment>
<dbReference type="InterPro" id="IPR009506">
    <property type="entry name" value="YjiS-like"/>
</dbReference>
<keyword evidence="3" id="KW-1185">Reference proteome</keyword>
<accession>A0A211ZJJ6</accession>